<evidence type="ECO:0000313" key="3">
    <source>
        <dbReference type="Proteomes" id="UP000637239"/>
    </source>
</evidence>
<sequence length="664" mass="72950">MASQYEMNTAGERVSAPDTQVQKSAVEFPSVEDILSDSTALPPRLPTERTDSLPAEEQTNLLTSLQEILKNFEGENEADVEAFKDVRSILDKLWSCDSDYLVQAANVLANGSRNPSWRLPYGQSGILDFFLRLIASSEITDNELLLHSLRLGGNSCADTDENRLTVVKDNYTLAIIRHLLNPGLTQVVIPVLYNICMDFESAHAQVAENRIAYILSKLIKDGVFSDNEALLDYSHELIELAAEQGQGVESSPDGTISLLLELAADKKTTFSQSSCVVNSLVKYLENERFQHVCISNGMVERVLSVLQRSLSLEVNRSSVEEAKALVQLQLKLNQTLAELSGSELFAKFYPLESPIFQILKSWLTASEDQLQICSCVMLGNLARSDEVCEKMVCDLGLHKELISILKSDARGGVLHSSLGFLKNLAIAGNNRQHLGNAGIIPAIAPLWGYETVPQVQFAATSMARQLIVSSYENVTRLLEALPEGDASAEKPTYLSLLLGLFEKTDSAPIKTEIGRSVASICRTLIPKAKESETGAPLDSLFSLHEHIARPIGAMITQTQWPVVRSEGWFALALMASCKQGTLAALDCLQNMEAYSLLEKTLSASDSDSATEMEKVQRAKDRDNTIILVKELLSNDGVLEEDWKASLEGLMNDHVSRHLKGSEDS</sequence>
<dbReference type="AlphaFoldDB" id="A0A7R7VM35"/>
<reference evidence="2" key="1">
    <citation type="submission" date="2021-01" db="EMBL/GenBank/DDBJ databases">
        <authorList>
            <consortium name="Aspergillus chevalieri M1 genome sequencing consortium"/>
            <person name="Kazuki M."/>
            <person name="Futagami T."/>
        </authorList>
    </citation>
    <scope>NUCLEOTIDE SEQUENCE</scope>
    <source>
        <strain evidence="2">M1</strain>
    </source>
</reference>
<dbReference type="PANTHER" id="PTHR10957">
    <property type="entry name" value="RAP1 GTPASE-GDP DISSOCIATION STIMULATOR 1"/>
    <property type="match status" value="1"/>
</dbReference>
<dbReference type="Proteomes" id="UP000637239">
    <property type="component" value="Chromosome 3"/>
</dbReference>
<reference evidence="2" key="2">
    <citation type="submission" date="2021-02" db="EMBL/GenBank/DDBJ databases">
        <title>Aspergillus chevalieri M1 genome sequence.</title>
        <authorList>
            <person name="Kadooka C."/>
            <person name="Mori K."/>
            <person name="Futagami T."/>
        </authorList>
    </citation>
    <scope>NUCLEOTIDE SEQUENCE</scope>
    <source>
        <strain evidence="2">M1</strain>
    </source>
</reference>
<dbReference type="SUPFAM" id="SSF48371">
    <property type="entry name" value="ARM repeat"/>
    <property type="match status" value="1"/>
</dbReference>
<dbReference type="Gene3D" id="1.25.10.10">
    <property type="entry name" value="Leucine-rich Repeat Variant"/>
    <property type="match status" value="2"/>
</dbReference>
<organism evidence="2 3">
    <name type="scientific">Aspergillus chevalieri</name>
    <name type="common">Eurotium chevalieri</name>
    <dbReference type="NCBI Taxonomy" id="182096"/>
    <lineage>
        <taxon>Eukaryota</taxon>
        <taxon>Fungi</taxon>
        <taxon>Dikarya</taxon>
        <taxon>Ascomycota</taxon>
        <taxon>Pezizomycotina</taxon>
        <taxon>Eurotiomycetes</taxon>
        <taxon>Eurotiomycetidae</taxon>
        <taxon>Eurotiales</taxon>
        <taxon>Aspergillaceae</taxon>
        <taxon>Aspergillus</taxon>
        <taxon>Aspergillus subgen. Aspergillus</taxon>
    </lineage>
</organism>
<accession>A0A7R7VM35</accession>
<evidence type="ECO:0000256" key="1">
    <source>
        <dbReference type="SAM" id="MobiDB-lite"/>
    </source>
</evidence>
<feature type="region of interest" description="Disordered" evidence="1">
    <location>
        <begin position="1"/>
        <end position="23"/>
    </location>
</feature>
<dbReference type="KEGG" id="ache:ACHE_31046A"/>
<protein>
    <recommendedName>
        <fullName evidence="4">GTP binding protein</fullName>
    </recommendedName>
</protein>
<dbReference type="InterPro" id="IPR040144">
    <property type="entry name" value="RAP1GDS1"/>
</dbReference>
<keyword evidence="3" id="KW-1185">Reference proteome</keyword>
<dbReference type="GO" id="GO:0005085">
    <property type="term" value="F:guanyl-nucleotide exchange factor activity"/>
    <property type="evidence" value="ECO:0007669"/>
    <property type="project" value="InterPro"/>
</dbReference>
<proteinExistence type="predicted"/>
<dbReference type="EMBL" id="AP024418">
    <property type="protein sequence ID" value="BCR87059.1"/>
    <property type="molecule type" value="Genomic_DNA"/>
</dbReference>
<dbReference type="InterPro" id="IPR016024">
    <property type="entry name" value="ARM-type_fold"/>
</dbReference>
<dbReference type="InterPro" id="IPR011989">
    <property type="entry name" value="ARM-like"/>
</dbReference>
<evidence type="ECO:0008006" key="4">
    <source>
        <dbReference type="Google" id="ProtNLM"/>
    </source>
</evidence>
<dbReference type="GeneID" id="66981418"/>
<gene>
    <name evidence="2" type="ORF">ACHE_31046A</name>
</gene>
<name>A0A7R7VM35_ASPCH</name>
<dbReference type="RefSeq" id="XP_043135581.1">
    <property type="nucleotide sequence ID" value="XM_043277731.1"/>
</dbReference>
<evidence type="ECO:0000313" key="2">
    <source>
        <dbReference type="EMBL" id="BCR87059.1"/>
    </source>
</evidence>